<keyword evidence="6" id="KW-1185">Reference proteome</keyword>
<feature type="compositionally biased region" description="Basic and acidic residues" evidence="3">
    <location>
        <begin position="146"/>
        <end position="155"/>
    </location>
</feature>
<dbReference type="Pfam" id="PF13863">
    <property type="entry name" value="DUF4200"/>
    <property type="match status" value="1"/>
</dbReference>
<name>A0AAN8LDL1_9TELE</name>
<dbReference type="EMBL" id="JAGTTL010000019">
    <property type="protein sequence ID" value="KAK6308490.1"/>
    <property type="molecule type" value="Genomic_DNA"/>
</dbReference>
<comment type="caution">
    <text evidence="5">The sequence shown here is derived from an EMBL/GenBank/DDBJ whole genome shotgun (WGS) entry which is preliminary data.</text>
</comment>
<feature type="compositionally biased region" description="Basic and acidic residues" evidence="3">
    <location>
        <begin position="27"/>
        <end position="36"/>
    </location>
</feature>
<feature type="domain" description="DUF4200" evidence="4">
    <location>
        <begin position="254"/>
        <end position="371"/>
    </location>
</feature>
<dbReference type="PANTHER" id="PTHR21683">
    <property type="entry name" value="COILED-COIL DOMAIN-CONTAINING PROTEIN 42 LIKE-2-LIKE-RELATED"/>
    <property type="match status" value="1"/>
</dbReference>
<dbReference type="InterPro" id="IPR025252">
    <property type="entry name" value="DUF4200"/>
</dbReference>
<feature type="region of interest" description="Disordered" evidence="3">
    <location>
        <begin position="135"/>
        <end position="156"/>
    </location>
</feature>
<dbReference type="Proteomes" id="UP001356427">
    <property type="component" value="Unassembled WGS sequence"/>
</dbReference>
<evidence type="ECO:0000256" key="2">
    <source>
        <dbReference type="SAM" id="Coils"/>
    </source>
</evidence>
<dbReference type="InterPro" id="IPR051147">
    <property type="entry name" value="CFAP_domain-containing"/>
</dbReference>
<dbReference type="AlphaFoldDB" id="A0AAN8LDL1"/>
<evidence type="ECO:0000256" key="1">
    <source>
        <dbReference type="ARBA" id="ARBA00023054"/>
    </source>
</evidence>
<feature type="region of interest" description="Disordered" evidence="3">
    <location>
        <begin position="1"/>
        <end position="40"/>
    </location>
</feature>
<dbReference type="GO" id="GO:0005856">
    <property type="term" value="C:cytoskeleton"/>
    <property type="evidence" value="ECO:0007669"/>
    <property type="project" value="UniProtKB-ARBA"/>
</dbReference>
<gene>
    <name evidence="5" type="ORF">J4Q44_G00217610</name>
</gene>
<evidence type="ECO:0000313" key="5">
    <source>
        <dbReference type="EMBL" id="KAK6308490.1"/>
    </source>
</evidence>
<feature type="coiled-coil region" evidence="2">
    <location>
        <begin position="48"/>
        <end position="75"/>
    </location>
</feature>
<accession>A0AAN8LDL1</accession>
<reference evidence="5 6" key="1">
    <citation type="submission" date="2021-04" db="EMBL/GenBank/DDBJ databases">
        <authorList>
            <person name="De Guttry C."/>
            <person name="Zahm M."/>
            <person name="Klopp C."/>
            <person name="Cabau C."/>
            <person name="Louis A."/>
            <person name="Berthelot C."/>
            <person name="Parey E."/>
            <person name="Roest Crollius H."/>
            <person name="Montfort J."/>
            <person name="Robinson-Rechavi M."/>
            <person name="Bucao C."/>
            <person name="Bouchez O."/>
            <person name="Gislard M."/>
            <person name="Lluch J."/>
            <person name="Milhes M."/>
            <person name="Lampietro C."/>
            <person name="Lopez Roques C."/>
            <person name="Donnadieu C."/>
            <person name="Braasch I."/>
            <person name="Desvignes T."/>
            <person name="Postlethwait J."/>
            <person name="Bobe J."/>
            <person name="Wedekind C."/>
            <person name="Guiguen Y."/>
        </authorList>
    </citation>
    <scope>NUCLEOTIDE SEQUENCE [LARGE SCALE GENOMIC DNA]</scope>
    <source>
        <strain evidence="5">Cs_M1</strain>
        <tissue evidence="5">Blood</tissue>
    </source>
</reference>
<feature type="coiled-coil region" evidence="2">
    <location>
        <begin position="471"/>
        <end position="523"/>
    </location>
</feature>
<keyword evidence="1 2" id="KW-0175">Coiled coil</keyword>
<evidence type="ECO:0000313" key="6">
    <source>
        <dbReference type="Proteomes" id="UP001356427"/>
    </source>
</evidence>
<protein>
    <recommendedName>
        <fullName evidence="4">DUF4200 domain-containing protein</fullName>
    </recommendedName>
</protein>
<proteinExistence type="predicted"/>
<feature type="region of interest" description="Disordered" evidence="3">
    <location>
        <begin position="397"/>
        <end position="443"/>
    </location>
</feature>
<evidence type="ECO:0000256" key="3">
    <source>
        <dbReference type="SAM" id="MobiDB-lite"/>
    </source>
</evidence>
<feature type="region of interest" description="Disordered" evidence="3">
    <location>
        <begin position="641"/>
        <end position="669"/>
    </location>
</feature>
<evidence type="ECO:0000259" key="4">
    <source>
        <dbReference type="Pfam" id="PF13863"/>
    </source>
</evidence>
<sequence length="687" mass="80197">MSPEGGKQTAFRLAGPLTSCSDTKPPVSERQREVRTAMRNPFKLPEGNIFLLRNKENEQRKLEHQRQQILKVHEKSTYAGRIQAKQANLRQELRQGQDEMYPTSSSKAVSTLRDDPAWRKAAILRKQTAFRLAGPLTSCSDTKPPVSERQREVRTAMRNPSKLPADNIFLLRNKENEQRKLEHQRQQILKDHEKSTYAGRIQAKQANLRQELRQGQDEMYPTSSSKAVSTLRDDPAWRKAAVLKSNDRENIREYITKKREMFLTEYSLAVKREMIHKLAEIATKEENRMQQAETFLDEDTAMFDVFLEENDKNSLEAIKGAEHETKAKLEKVAEIKRISGKMLAVKSDIVKNEEILKEFTLYNGFLLKLSPTDWQERQKARRAMVDKIKAAIKEREAKRAEPVKPSRRRENKARDLPPVCDPRTPQRQSMMRTKGSIKRKKVTVPVDESKLPEYEEPELYFTDPQQLLDLLEDLEKQNLTLIQNSRETEETMEEFNHTMDNTLKKMDQETEQLTQQIDVLVHAIQREKDMAAELELKSRLFSFGKYKADDQDVMLEALGRKVAEVYRSYVGKSGANLTTLQMLTNIEGRMGELLENVELIPKDRMHMAERAREKERRRRLREEKVCVQKMQQEERLRKALERAQRDTKRPTGKKLMPRSLPPVTERLVNNDDGDIDMEMEKQLYFFT</sequence>
<dbReference type="PANTHER" id="PTHR21683:SF3">
    <property type="entry name" value="CILIA AND FLAGELLA ASSOCIATED PROTEIN 100"/>
    <property type="match status" value="1"/>
</dbReference>
<organism evidence="5 6">
    <name type="scientific">Coregonus suidteri</name>
    <dbReference type="NCBI Taxonomy" id="861788"/>
    <lineage>
        <taxon>Eukaryota</taxon>
        <taxon>Metazoa</taxon>
        <taxon>Chordata</taxon>
        <taxon>Craniata</taxon>
        <taxon>Vertebrata</taxon>
        <taxon>Euteleostomi</taxon>
        <taxon>Actinopterygii</taxon>
        <taxon>Neopterygii</taxon>
        <taxon>Teleostei</taxon>
        <taxon>Protacanthopterygii</taxon>
        <taxon>Salmoniformes</taxon>
        <taxon>Salmonidae</taxon>
        <taxon>Coregoninae</taxon>
        <taxon>Coregonus</taxon>
    </lineage>
</organism>